<dbReference type="AlphaFoldDB" id="A0A380DRH7"/>
<proteinExistence type="predicted"/>
<dbReference type="EMBL" id="UHAQ01000002">
    <property type="protein sequence ID" value="SUK46470.1"/>
    <property type="molecule type" value="Genomic_DNA"/>
</dbReference>
<dbReference type="Proteomes" id="UP000254502">
    <property type="component" value="Unassembled WGS sequence"/>
</dbReference>
<organism evidence="1 2">
    <name type="scientific">Staphylococcus aureus</name>
    <dbReference type="NCBI Taxonomy" id="1280"/>
    <lineage>
        <taxon>Bacteria</taxon>
        <taxon>Bacillati</taxon>
        <taxon>Bacillota</taxon>
        <taxon>Bacilli</taxon>
        <taxon>Bacillales</taxon>
        <taxon>Staphylococcaceae</taxon>
        <taxon>Staphylococcus</taxon>
    </lineage>
</organism>
<accession>A0A380DRH7</accession>
<dbReference type="Gene3D" id="2.40.30.170">
    <property type="match status" value="1"/>
</dbReference>
<protein>
    <submittedName>
        <fullName evidence="1">Multidrug resistance protein (Function not yet clear)</fullName>
    </submittedName>
</protein>
<evidence type="ECO:0000313" key="2">
    <source>
        <dbReference type="Proteomes" id="UP000254502"/>
    </source>
</evidence>
<reference evidence="1 2" key="1">
    <citation type="submission" date="2018-06" db="EMBL/GenBank/DDBJ databases">
        <authorList>
            <consortium name="Pathogen Informatics"/>
            <person name="Doyle S."/>
        </authorList>
    </citation>
    <scope>NUCLEOTIDE SEQUENCE [LARGE SCALE GENOMIC DNA]</scope>
    <source>
        <strain evidence="1 2">NCTC5664</strain>
    </source>
</reference>
<evidence type="ECO:0000313" key="1">
    <source>
        <dbReference type="EMBL" id="SUK46470.1"/>
    </source>
</evidence>
<gene>
    <name evidence="1" type="ORF">NCTC5664_01523</name>
</gene>
<name>A0A380DRH7_STAAU</name>
<sequence>MPSSNSDGNYTKVSQVIPVKITLDSEPSKQVVPGMNAEVKIHKN</sequence>